<gene>
    <name evidence="2" type="ORF">HJC23_013682</name>
</gene>
<evidence type="ECO:0000259" key="1">
    <source>
        <dbReference type="Pfam" id="PF13358"/>
    </source>
</evidence>
<accession>A0ABD3QVC2</accession>
<dbReference type="InterPro" id="IPR038717">
    <property type="entry name" value="Tc1-like_DDE_dom"/>
</dbReference>
<protein>
    <recommendedName>
        <fullName evidence="1">Tc1-like transposase DDE domain-containing protein</fullName>
    </recommendedName>
</protein>
<keyword evidence="3" id="KW-1185">Reference proteome</keyword>
<evidence type="ECO:0000313" key="2">
    <source>
        <dbReference type="EMBL" id="KAL3804163.1"/>
    </source>
</evidence>
<organism evidence="2 3">
    <name type="scientific">Cyclotella cryptica</name>
    <dbReference type="NCBI Taxonomy" id="29204"/>
    <lineage>
        <taxon>Eukaryota</taxon>
        <taxon>Sar</taxon>
        <taxon>Stramenopiles</taxon>
        <taxon>Ochrophyta</taxon>
        <taxon>Bacillariophyta</taxon>
        <taxon>Coscinodiscophyceae</taxon>
        <taxon>Thalassiosirophycidae</taxon>
        <taxon>Stephanodiscales</taxon>
        <taxon>Stephanodiscaceae</taxon>
        <taxon>Cyclotella</taxon>
    </lineage>
</organism>
<dbReference type="Pfam" id="PF13358">
    <property type="entry name" value="DDE_3"/>
    <property type="match status" value="1"/>
</dbReference>
<proteinExistence type="predicted"/>
<dbReference type="Gene3D" id="3.30.420.10">
    <property type="entry name" value="Ribonuclease H-like superfamily/Ribonuclease H"/>
    <property type="match status" value="1"/>
</dbReference>
<dbReference type="InterPro" id="IPR036397">
    <property type="entry name" value="RNaseH_sf"/>
</dbReference>
<sequence length="376" mass="43065">MQHDKRMAKDLYASQHGCHLNKNEGLYVRGSYYNKEKKVSVGAEYNKMKREAIKNGEQRVNISELGRRCNVGWDYAKKVASEIESSGRVIDPSEVYQTRDVPRGPGSIAMDQTDCFVLLFLYLEEPSRTLSQYVHLLAVLTGTLVDRSTISKWFKDAFPVSGQLCRPNKVPIDKFRPNNIMKAYDYLLILSQIAPGRIVYGDEKLLKGSELYNRKTRRNMFTGQVPPCFTHSDFRNTYCIAGFCTTNRNKTPVYFDIFQGVMDGDEFAIILEGAIASGFIMEGDVLVLDNATTHNGLMDYLWGRYGIFLLFLPARTPEWNPMELLWNALVQRLKLIPLCVLRDIQQDATAHAAHFVLTLTTHEEVDSYFTHCEKYY</sequence>
<dbReference type="AlphaFoldDB" id="A0ABD3QVC2"/>
<comment type="caution">
    <text evidence="2">The sequence shown here is derived from an EMBL/GenBank/DDBJ whole genome shotgun (WGS) entry which is preliminary data.</text>
</comment>
<name>A0ABD3QVC2_9STRA</name>
<dbReference type="Proteomes" id="UP001516023">
    <property type="component" value="Unassembled WGS sequence"/>
</dbReference>
<feature type="domain" description="Tc1-like transposase DDE" evidence="1">
    <location>
        <begin position="198"/>
        <end position="334"/>
    </location>
</feature>
<evidence type="ECO:0000313" key="3">
    <source>
        <dbReference type="Proteomes" id="UP001516023"/>
    </source>
</evidence>
<reference evidence="2 3" key="1">
    <citation type="journal article" date="2020" name="G3 (Bethesda)">
        <title>Improved Reference Genome for Cyclotella cryptica CCMP332, a Model for Cell Wall Morphogenesis, Salinity Adaptation, and Lipid Production in Diatoms (Bacillariophyta).</title>
        <authorList>
            <person name="Roberts W.R."/>
            <person name="Downey K.M."/>
            <person name="Ruck E.C."/>
            <person name="Traller J.C."/>
            <person name="Alverson A.J."/>
        </authorList>
    </citation>
    <scope>NUCLEOTIDE SEQUENCE [LARGE SCALE GENOMIC DNA]</scope>
    <source>
        <strain evidence="2 3">CCMP332</strain>
    </source>
</reference>
<dbReference type="EMBL" id="JABMIG020000009">
    <property type="protein sequence ID" value="KAL3804163.1"/>
    <property type="molecule type" value="Genomic_DNA"/>
</dbReference>